<feature type="transmembrane region" description="Helical" evidence="11">
    <location>
        <begin position="472"/>
        <end position="492"/>
    </location>
</feature>
<feature type="transmembrane region" description="Helical" evidence="11">
    <location>
        <begin position="318"/>
        <end position="339"/>
    </location>
</feature>
<reference evidence="12 13" key="1">
    <citation type="journal article" date="2016" name="Genome Biol. Evol.">
        <title>Divergent and convergent evolution of fungal pathogenicity.</title>
        <authorList>
            <person name="Shang Y."/>
            <person name="Xiao G."/>
            <person name="Zheng P."/>
            <person name="Cen K."/>
            <person name="Zhan S."/>
            <person name="Wang C."/>
        </authorList>
    </citation>
    <scope>NUCLEOTIDE SEQUENCE [LARGE SCALE GENOMIC DNA]</scope>
    <source>
        <strain evidence="12 13">RCEF 264</strain>
    </source>
</reference>
<dbReference type="InterPro" id="IPR051629">
    <property type="entry name" value="Sulfite_efflux_TDT"/>
</dbReference>
<evidence type="ECO:0000256" key="11">
    <source>
        <dbReference type="SAM" id="Phobius"/>
    </source>
</evidence>
<protein>
    <recommendedName>
        <fullName evidence="9">Sulfite efflux pump SSU1</fullName>
    </recommendedName>
</protein>
<evidence type="ECO:0000256" key="2">
    <source>
        <dbReference type="ARBA" id="ARBA00008566"/>
    </source>
</evidence>
<feature type="compositionally biased region" description="Polar residues" evidence="10">
    <location>
        <begin position="1"/>
        <end position="10"/>
    </location>
</feature>
<keyword evidence="3" id="KW-0813">Transport</keyword>
<evidence type="ECO:0000256" key="1">
    <source>
        <dbReference type="ARBA" id="ARBA00004651"/>
    </source>
</evidence>
<dbReference type="OrthoDB" id="1099at2759"/>
<dbReference type="AlphaFoldDB" id="A0A168A8G5"/>
<comment type="caution">
    <text evidence="12">The sequence shown here is derived from an EMBL/GenBank/DDBJ whole genome shotgun (WGS) entry which is preliminary data.</text>
</comment>
<dbReference type="STRING" id="1081102.A0A168A8G5"/>
<dbReference type="EMBL" id="AZHD01000001">
    <property type="protein sequence ID" value="OAA68387.1"/>
    <property type="molecule type" value="Genomic_DNA"/>
</dbReference>
<keyword evidence="13" id="KW-1185">Reference proteome</keyword>
<feature type="transmembrane region" description="Helical" evidence="11">
    <location>
        <begin position="408"/>
        <end position="434"/>
    </location>
</feature>
<feature type="transmembrane region" description="Helical" evidence="11">
    <location>
        <begin position="283"/>
        <end position="306"/>
    </location>
</feature>
<gene>
    <name evidence="12" type="ORF">SPI_00582</name>
</gene>
<dbReference type="Pfam" id="PF03595">
    <property type="entry name" value="SLAC1"/>
    <property type="match status" value="1"/>
</dbReference>
<evidence type="ECO:0000256" key="4">
    <source>
        <dbReference type="ARBA" id="ARBA00022475"/>
    </source>
</evidence>
<evidence type="ECO:0000313" key="12">
    <source>
        <dbReference type="EMBL" id="OAA68387.1"/>
    </source>
</evidence>
<feature type="transmembrane region" description="Helical" evidence="11">
    <location>
        <begin position="148"/>
        <end position="166"/>
    </location>
</feature>
<name>A0A168A8G5_9HYPO</name>
<feature type="transmembrane region" description="Helical" evidence="11">
    <location>
        <begin position="172"/>
        <end position="196"/>
    </location>
</feature>
<evidence type="ECO:0000313" key="13">
    <source>
        <dbReference type="Proteomes" id="UP000076874"/>
    </source>
</evidence>
<dbReference type="PANTHER" id="PTHR31686">
    <property type="match status" value="1"/>
</dbReference>
<evidence type="ECO:0000256" key="6">
    <source>
        <dbReference type="ARBA" id="ARBA00022989"/>
    </source>
</evidence>
<evidence type="ECO:0000256" key="3">
    <source>
        <dbReference type="ARBA" id="ARBA00022448"/>
    </source>
</evidence>
<evidence type="ECO:0000256" key="8">
    <source>
        <dbReference type="ARBA" id="ARBA00056100"/>
    </source>
</evidence>
<keyword evidence="7 11" id="KW-0472">Membrane</keyword>
<dbReference type="CDD" id="cd09318">
    <property type="entry name" value="TDT_SSU1"/>
    <property type="match status" value="1"/>
</dbReference>
<feature type="transmembrane region" description="Helical" evidence="11">
    <location>
        <begin position="251"/>
        <end position="271"/>
    </location>
</feature>
<comment type="function">
    <text evidence="8">Sulphite efflux pump required for the secretion of sulphite as a reducing agent. In the presence of sulphite, cystine in keratin is directly cleaved to cysteine and S-sulphocysteine, and thereby, reduced proteins become accessible to hydrolysis by a variety of secreted endo- and exoproteases. Excretion of sulphite mediated by an efflux pump also represents a detoxification pathway for dermatophytes during infection of the epidermal stratum corneum, hair and nails, which are rich in cysteine.</text>
</comment>
<feature type="region of interest" description="Disordered" evidence="10">
    <location>
        <begin position="1"/>
        <end position="129"/>
    </location>
</feature>
<feature type="compositionally biased region" description="Low complexity" evidence="10">
    <location>
        <begin position="51"/>
        <end position="72"/>
    </location>
</feature>
<dbReference type="PANTHER" id="PTHR31686:SF1">
    <property type="entry name" value="SULFITE EFFLUX PUMP SSU1"/>
    <property type="match status" value="1"/>
</dbReference>
<feature type="transmembrane region" description="Helical" evidence="11">
    <location>
        <begin position="217"/>
        <end position="245"/>
    </location>
</feature>
<sequence length="526" mass="55761">MASTLSSSTAGDMDHAGGPLPEASARAAKPAESDDDIPTDRMEICGAEIPAADAPYGGAAAASASASSSSTADDTDGTTGAGGGGAEASTMARAVSSGDPEDDENTPSDRMQICGVEKPVTEPPCGSTAARCKENQGWRRIVRNFTPSWFSVNMGTGIVSILLYNLPYNARWVQYIAIAIFVLNIALFSAFLLISVARYTLYPEIWGVMIKHPAQSLFLGCMPMGLATIINMIVFVCASWGPWVIYLAWSLWWLDVIASCACGLMFPFIVVHHHRNKLATMNATLLLPIVPAIVASASGGVVAAVLPHPSHVVTTVVVSYVLWGLGQAFAFYIMTIYFLRLQIHDLPPREAIVSVFLPVGPLGQGGFAIQQLGKVALAVLPRTGAFNGDSIQGGSAGALDASAMYGGVVLYILGVVGALFMWGAALGWLAFALFSILTTKSFPFNMGWWGFTFPLGVFTTCTGLMATELSSGFLHVLTEIFSASVLLLWIMVSSKTLFLAVKGDIFYAPCLNDLPKDEVAEGKRTV</sequence>
<comment type="similarity">
    <text evidence="2">Belongs to the tellurite-resistance/dicarboxylate transporter (TDT) family.</text>
</comment>
<dbReference type="InterPro" id="IPR004695">
    <property type="entry name" value="SLAC1/Mae1/Ssu1/TehA"/>
</dbReference>
<evidence type="ECO:0000256" key="7">
    <source>
        <dbReference type="ARBA" id="ARBA00023136"/>
    </source>
</evidence>
<feature type="transmembrane region" description="Helical" evidence="11">
    <location>
        <begin position="446"/>
        <end position="466"/>
    </location>
</feature>
<dbReference type="Gene3D" id="1.50.10.150">
    <property type="entry name" value="Voltage-dependent anion channel"/>
    <property type="match status" value="1"/>
</dbReference>
<dbReference type="FunFam" id="1.50.10.150:FF:000004">
    <property type="entry name" value="Malic acid transporter"/>
    <property type="match status" value="1"/>
</dbReference>
<keyword evidence="5 11" id="KW-0812">Transmembrane</keyword>
<evidence type="ECO:0000256" key="9">
    <source>
        <dbReference type="ARBA" id="ARBA00072906"/>
    </source>
</evidence>
<accession>A0A168A8G5</accession>
<comment type="subcellular location">
    <subcellularLocation>
        <location evidence="1">Cell membrane</location>
        <topology evidence="1">Multi-pass membrane protein</topology>
    </subcellularLocation>
</comment>
<dbReference type="InterPro" id="IPR038665">
    <property type="entry name" value="Voltage-dep_anion_channel_sf"/>
</dbReference>
<keyword evidence="6 11" id="KW-1133">Transmembrane helix</keyword>
<evidence type="ECO:0000256" key="10">
    <source>
        <dbReference type="SAM" id="MobiDB-lite"/>
    </source>
</evidence>
<evidence type="ECO:0000256" key="5">
    <source>
        <dbReference type="ARBA" id="ARBA00022692"/>
    </source>
</evidence>
<keyword evidence="4" id="KW-1003">Cell membrane</keyword>
<dbReference type="GO" id="GO:0000319">
    <property type="term" value="F:sulfite transmembrane transporter activity"/>
    <property type="evidence" value="ECO:0007669"/>
    <property type="project" value="TreeGrafter"/>
</dbReference>
<dbReference type="Proteomes" id="UP000076874">
    <property type="component" value="Unassembled WGS sequence"/>
</dbReference>
<proteinExistence type="inferred from homology"/>
<dbReference type="GO" id="GO:0005886">
    <property type="term" value="C:plasma membrane"/>
    <property type="evidence" value="ECO:0007669"/>
    <property type="project" value="UniProtKB-SubCell"/>
</dbReference>
<feature type="transmembrane region" description="Helical" evidence="11">
    <location>
        <begin position="351"/>
        <end position="372"/>
    </location>
</feature>
<organism evidence="12 13">
    <name type="scientific">Niveomyces insectorum RCEF 264</name>
    <dbReference type="NCBI Taxonomy" id="1081102"/>
    <lineage>
        <taxon>Eukaryota</taxon>
        <taxon>Fungi</taxon>
        <taxon>Dikarya</taxon>
        <taxon>Ascomycota</taxon>
        <taxon>Pezizomycotina</taxon>
        <taxon>Sordariomycetes</taxon>
        <taxon>Hypocreomycetidae</taxon>
        <taxon>Hypocreales</taxon>
        <taxon>Cordycipitaceae</taxon>
        <taxon>Niveomyces</taxon>
    </lineage>
</organism>